<feature type="domain" description="GH15-like" evidence="1">
    <location>
        <begin position="3"/>
        <end position="238"/>
    </location>
</feature>
<proteinExistence type="predicted"/>
<dbReference type="EMBL" id="AUZX01007261">
    <property type="protein sequence ID" value="EQD60248.1"/>
    <property type="molecule type" value="Genomic_DNA"/>
</dbReference>
<dbReference type="AlphaFoldDB" id="T1AV94"/>
<feature type="non-terminal residue" evidence="2">
    <location>
        <position position="1"/>
    </location>
</feature>
<reference evidence="2" key="2">
    <citation type="journal article" date="2014" name="ISME J.">
        <title>Microbial stratification in low pH oxic and suboxic macroscopic growths along an acid mine drainage.</title>
        <authorList>
            <person name="Mendez-Garcia C."/>
            <person name="Mesa V."/>
            <person name="Sprenger R.R."/>
            <person name="Richter M."/>
            <person name="Diez M.S."/>
            <person name="Solano J."/>
            <person name="Bargiela R."/>
            <person name="Golyshina O.V."/>
            <person name="Manteca A."/>
            <person name="Ramos J.L."/>
            <person name="Gallego J.R."/>
            <person name="Llorente I."/>
            <person name="Martins Dos Santos V.A."/>
            <person name="Jensen O.N."/>
            <person name="Pelaez A.I."/>
            <person name="Sanchez J."/>
            <person name="Ferrer M."/>
        </authorList>
    </citation>
    <scope>NUCLEOTIDE SEQUENCE</scope>
</reference>
<dbReference type="GO" id="GO:0005975">
    <property type="term" value="P:carbohydrate metabolic process"/>
    <property type="evidence" value="ECO:0007669"/>
    <property type="project" value="InterPro"/>
</dbReference>
<gene>
    <name evidence="2" type="ORF">B1A_10199</name>
</gene>
<evidence type="ECO:0000259" key="1">
    <source>
        <dbReference type="Pfam" id="PF00723"/>
    </source>
</evidence>
<reference evidence="2" key="1">
    <citation type="submission" date="2013-08" db="EMBL/GenBank/DDBJ databases">
        <authorList>
            <person name="Mendez C."/>
            <person name="Richter M."/>
            <person name="Ferrer M."/>
            <person name="Sanchez J."/>
        </authorList>
    </citation>
    <scope>NUCLEOTIDE SEQUENCE</scope>
</reference>
<dbReference type="PANTHER" id="PTHR31616">
    <property type="entry name" value="TREHALASE"/>
    <property type="match status" value="1"/>
</dbReference>
<dbReference type="Gene3D" id="1.50.10.10">
    <property type="match status" value="1"/>
</dbReference>
<comment type="caution">
    <text evidence="2">The sequence shown here is derived from an EMBL/GenBank/DDBJ whole genome shotgun (WGS) entry which is preliminary data.</text>
</comment>
<organism evidence="2">
    <name type="scientific">mine drainage metagenome</name>
    <dbReference type="NCBI Taxonomy" id="410659"/>
    <lineage>
        <taxon>unclassified sequences</taxon>
        <taxon>metagenomes</taxon>
        <taxon>ecological metagenomes</taxon>
    </lineage>
</organism>
<dbReference type="InterPro" id="IPR011613">
    <property type="entry name" value="GH15-like"/>
</dbReference>
<sequence>SVEIAGLICASEILDMYGLKNEAEFIREIADSIDSNIDKWLYVTNTDLSRKLQIEGYYIRLTEQKNNIDYSSEITKGTVEIKNRDADSSKIKAEELISVDALSLVRFGIRSADDKRILNTIKVIDQILKVNTKSGSVWHRYNEDGYGEHIDGRPFDGTGKGRGWPLLVGERAHYEIAFNRFQEAEKLVNVMEEMTSPGGLIPEQIWESEDIPEMGLFNGKPSGSAMPLVWAHGEYIKLCKSLSGKQVSDLIKPVYERYAKGNAEYRSSYWSFNNRIEAINQGKRIRIVLGKKAVIHWSIDNWTTIN</sequence>
<dbReference type="InterPro" id="IPR012341">
    <property type="entry name" value="6hp_glycosidase-like_sf"/>
</dbReference>
<accession>T1AV94</accession>
<dbReference type="InterPro" id="IPR008928">
    <property type="entry name" value="6-hairpin_glycosidase_sf"/>
</dbReference>
<name>T1AV94_9ZZZZ</name>
<dbReference type="PANTHER" id="PTHR31616:SF0">
    <property type="entry name" value="GLUCAN 1,4-ALPHA-GLUCOSIDASE"/>
    <property type="match status" value="1"/>
</dbReference>
<evidence type="ECO:0000313" key="2">
    <source>
        <dbReference type="EMBL" id="EQD60248.1"/>
    </source>
</evidence>
<dbReference type="SUPFAM" id="SSF48208">
    <property type="entry name" value="Six-hairpin glycosidases"/>
    <property type="match status" value="1"/>
</dbReference>
<protein>
    <submittedName>
        <fullName evidence="2">Glucan 1,4-alpha-glucosidase</fullName>
    </submittedName>
</protein>
<feature type="non-terminal residue" evidence="2">
    <location>
        <position position="306"/>
    </location>
</feature>
<dbReference type="Pfam" id="PF00723">
    <property type="entry name" value="Glyco_hydro_15"/>
    <property type="match status" value="1"/>
</dbReference>
<dbReference type="GO" id="GO:0004553">
    <property type="term" value="F:hydrolase activity, hydrolyzing O-glycosyl compounds"/>
    <property type="evidence" value="ECO:0007669"/>
    <property type="project" value="TreeGrafter"/>
</dbReference>